<evidence type="ECO:0000256" key="2">
    <source>
        <dbReference type="ARBA" id="ARBA00006434"/>
    </source>
</evidence>
<evidence type="ECO:0000256" key="5">
    <source>
        <dbReference type="ARBA" id="ARBA00022989"/>
    </source>
</evidence>
<feature type="transmembrane region" description="Helical" evidence="8">
    <location>
        <begin position="152"/>
        <end position="175"/>
    </location>
</feature>
<dbReference type="PANTHER" id="PTHR48086">
    <property type="entry name" value="SODIUM/PROLINE SYMPORTER-RELATED"/>
    <property type="match status" value="1"/>
</dbReference>
<name>A0ABX7FSL8_BRECH</name>
<accession>A0ABX7FSL8</accession>
<feature type="transmembrane region" description="Helical" evidence="8">
    <location>
        <begin position="67"/>
        <end position="90"/>
    </location>
</feature>
<evidence type="ECO:0000256" key="7">
    <source>
        <dbReference type="RuleBase" id="RU362091"/>
    </source>
</evidence>
<keyword evidence="6 8" id="KW-0472">Membrane</keyword>
<dbReference type="PANTHER" id="PTHR48086:SF7">
    <property type="entry name" value="SODIUM-SOLUTE SYMPORTER-RELATED"/>
    <property type="match status" value="1"/>
</dbReference>
<dbReference type="InterPro" id="IPR050277">
    <property type="entry name" value="Sodium:Solute_Symporter"/>
</dbReference>
<feature type="transmembrane region" description="Helical" evidence="8">
    <location>
        <begin position="36"/>
        <end position="55"/>
    </location>
</feature>
<feature type="transmembrane region" description="Helical" evidence="8">
    <location>
        <begin position="350"/>
        <end position="369"/>
    </location>
</feature>
<feature type="transmembrane region" description="Helical" evidence="8">
    <location>
        <begin position="436"/>
        <end position="454"/>
    </location>
</feature>
<evidence type="ECO:0000256" key="3">
    <source>
        <dbReference type="ARBA" id="ARBA00022448"/>
    </source>
</evidence>
<sequence length="470" mass="51109">MASIPFLICFSFILLLTVAAGIAAKRRVKKTSDFTNASGSLTSGMVAGALVGGFVGGTSIVGTGELAFSYGLASLWFTLGGGVAVILLGLSASRFRQLQVETLPELIGLQYGARAQLGSSLFLSLGMFIQVIAQILAALPFVSVFWQSSLPVLALIPSLLIIAYVWAGGFMGASLVGTFKTVMLIVLLFGTGAWLWGTMDAGTFARWWQEGRMNLVVPEAKMGWAQGASMVVGIFSTQAYLQPIFAGRSAREARSGAVIAGGIIVLVGLVSAWIGMFMYDAHPELTPREAIPQFFLQVAPDGVAGAAYAIILLSVVMTGAALTLSIATILNKDLIQRYTARFREDRRKMAVSRFLILATIAISYIIVCWDDQAKILHWAFLSMTLRGVTIFFPVVFYLFHIHPIHPKWAVAAVWGAPLFSLIWTWWLLPITEMDPIVVSGIWSALALLAGWLQWKREVRRELALQQTHSR</sequence>
<dbReference type="RefSeq" id="WP_203356235.1">
    <property type="nucleotide sequence ID" value="NZ_CP069127.1"/>
</dbReference>
<comment type="subcellular location">
    <subcellularLocation>
        <location evidence="1">Membrane</location>
        <topology evidence="1">Multi-pass membrane protein</topology>
    </subcellularLocation>
</comment>
<feature type="transmembrane region" description="Helical" evidence="8">
    <location>
        <begin position="224"/>
        <end position="245"/>
    </location>
</feature>
<reference evidence="9 10" key="1">
    <citation type="submission" date="2021-01" db="EMBL/GenBank/DDBJ databases">
        <title>Identification of strong promoters based on the transcriptome of Brevibacillus choshinensis.</title>
        <authorList>
            <person name="Yao D."/>
            <person name="Zhang K."/>
            <person name="Wu J."/>
        </authorList>
    </citation>
    <scope>NUCLEOTIDE SEQUENCE [LARGE SCALE GENOMIC DNA]</scope>
    <source>
        <strain evidence="9 10">HPD31-SP3</strain>
    </source>
</reference>
<evidence type="ECO:0000313" key="9">
    <source>
        <dbReference type="EMBL" id="QRG69241.1"/>
    </source>
</evidence>
<dbReference type="EMBL" id="CP069127">
    <property type="protein sequence ID" value="QRG69241.1"/>
    <property type="molecule type" value="Genomic_DNA"/>
</dbReference>
<organism evidence="9 10">
    <name type="scientific">Brevibacillus choshinensis</name>
    <dbReference type="NCBI Taxonomy" id="54911"/>
    <lineage>
        <taxon>Bacteria</taxon>
        <taxon>Bacillati</taxon>
        <taxon>Bacillota</taxon>
        <taxon>Bacilli</taxon>
        <taxon>Bacillales</taxon>
        <taxon>Paenibacillaceae</taxon>
        <taxon>Brevibacillus</taxon>
    </lineage>
</organism>
<protein>
    <submittedName>
        <fullName evidence="9">Sodium:solute symporter family protein</fullName>
    </submittedName>
</protein>
<evidence type="ECO:0000256" key="1">
    <source>
        <dbReference type="ARBA" id="ARBA00004141"/>
    </source>
</evidence>
<feature type="transmembrane region" description="Helical" evidence="8">
    <location>
        <begin position="375"/>
        <end position="399"/>
    </location>
</feature>
<dbReference type="Proteomes" id="UP000596248">
    <property type="component" value="Chromosome"/>
</dbReference>
<evidence type="ECO:0000256" key="4">
    <source>
        <dbReference type="ARBA" id="ARBA00022692"/>
    </source>
</evidence>
<keyword evidence="5 8" id="KW-1133">Transmembrane helix</keyword>
<feature type="transmembrane region" description="Helical" evidence="8">
    <location>
        <begin position="411"/>
        <end position="430"/>
    </location>
</feature>
<proteinExistence type="inferred from homology"/>
<evidence type="ECO:0000313" key="10">
    <source>
        <dbReference type="Proteomes" id="UP000596248"/>
    </source>
</evidence>
<evidence type="ECO:0000256" key="8">
    <source>
        <dbReference type="SAM" id="Phobius"/>
    </source>
</evidence>
<feature type="transmembrane region" description="Helical" evidence="8">
    <location>
        <begin position="182"/>
        <end position="204"/>
    </location>
</feature>
<feature type="transmembrane region" description="Helical" evidence="8">
    <location>
        <begin position="257"/>
        <end position="279"/>
    </location>
</feature>
<gene>
    <name evidence="9" type="ORF">JNE38_08960</name>
</gene>
<evidence type="ECO:0000256" key="6">
    <source>
        <dbReference type="ARBA" id="ARBA00023136"/>
    </source>
</evidence>
<keyword evidence="4 8" id="KW-0812">Transmembrane</keyword>
<feature type="transmembrane region" description="Helical" evidence="8">
    <location>
        <begin position="6"/>
        <end position="24"/>
    </location>
</feature>
<dbReference type="CDD" id="cd10322">
    <property type="entry name" value="SLC5sbd"/>
    <property type="match status" value="1"/>
</dbReference>
<feature type="transmembrane region" description="Helical" evidence="8">
    <location>
        <begin position="121"/>
        <end position="146"/>
    </location>
</feature>
<comment type="similarity">
    <text evidence="2 7">Belongs to the sodium:solute symporter (SSF) (TC 2.A.21) family.</text>
</comment>
<feature type="transmembrane region" description="Helical" evidence="8">
    <location>
        <begin position="306"/>
        <end position="330"/>
    </location>
</feature>
<keyword evidence="10" id="KW-1185">Reference proteome</keyword>
<dbReference type="Gene3D" id="1.20.1730.10">
    <property type="entry name" value="Sodium/glucose cotransporter"/>
    <property type="match status" value="1"/>
</dbReference>
<keyword evidence="3" id="KW-0813">Transport</keyword>
<dbReference type="Pfam" id="PF00474">
    <property type="entry name" value="SSF"/>
    <property type="match status" value="1"/>
</dbReference>
<dbReference type="PROSITE" id="PS50283">
    <property type="entry name" value="NA_SOLUT_SYMP_3"/>
    <property type="match status" value="1"/>
</dbReference>
<dbReference type="InterPro" id="IPR038377">
    <property type="entry name" value="Na/Glc_symporter_sf"/>
</dbReference>
<dbReference type="InterPro" id="IPR001734">
    <property type="entry name" value="Na/solute_symporter"/>
</dbReference>